<evidence type="ECO:0000256" key="2">
    <source>
        <dbReference type="RuleBase" id="RU361220"/>
    </source>
</evidence>
<evidence type="ECO:0000313" key="3">
    <source>
        <dbReference type="EMBL" id="WFT74487.1"/>
    </source>
</evidence>
<dbReference type="Pfam" id="PF02435">
    <property type="entry name" value="Glyco_hydro_68"/>
    <property type="match status" value="1"/>
</dbReference>
<keyword evidence="3" id="KW-0378">Hydrolase</keyword>
<name>A0ABY8IYN7_9BACI</name>
<comment type="similarity">
    <text evidence="1 2">Belongs to the glycosyl hydrolase 68 family.</text>
</comment>
<dbReference type="InterPro" id="IPR023296">
    <property type="entry name" value="Glyco_hydro_beta-prop_sf"/>
</dbReference>
<proteinExistence type="inferred from homology"/>
<dbReference type="Proteomes" id="UP001221597">
    <property type="component" value="Chromosome"/>
</dbReference>
<evidence type="ECO:0000256" key="1">
    <source>
        <dbReference type="ARBA" id="ARBA00006775"/>
    </source>
</evidence>
<dbReference type="SUPFAM" id="SSF75005">
    <property type="entry name" value="Arabinanase/levansucrase/invertase"/>
    <property type="match status" value="1"/>
</dbReference>
<protein>
    <submittedName>
        <fullName evidence="3">Glycoside hydrolase family 68 protein</fullName>
    </submittedName>
</protein>
<dbReference type="RefSeq" id="WP_283076484.1">
    <property type="nucleotide sequence ID" value="NZ_CP121671.1"/>
</dbReference>
<gene>
    <name evidence="3" type="ORF">P9989_19375</name>
</gene>
<dbReference type="EMBL" id="CP121671">
    <property type="protein sequence ID" value="WFT74487.1"/>
    <property type="molecule type" value="Genomic_DNA"/>
</dbReference>
<dbReference type="GO" id="GO:0016787">
    <property type="term" value="F:hydrolase activity"/>
    <property type="evidence" value="ECO:0007669"/>
    <property type="project" value="UniProtKB-KW"/>
</dbReference>
<reference evidence="3 4" key="1">
    <citation type="submission" date="2023-04" db="EMBL/GenBank/DDBJ databases">
        <title>Genome sequence of Halobacillus naozhouensis KACC 21980.</title>
        <authorList>
            <person name="Kim S."/>
            <person name="Heo J."/>
            <person name="Kwon S.-W."/>
        </authorList>
    </citation>
    <scope>NUCLEOTIDE SEQUENCE [LARGE SCALE GENOMIC DNA]</scope>
    <source>
        <strain evidence="3 4">KCTC 13234</strain>
    </source>
</reference>
<dbReference type="Gene3D" id="2.115.10.20">
    <property type="entry name" value="Glycosyl hydrolase domain, family 43"/>
    <property type="match status" value="1"/>
</dbReference>
<evidence type="ECO:0000313" key="4">
    <source>
        <dbReference type="Proteomes" id="UP001221597"/>
    </source>
</evidence>
<accession>A0ABY8IYN7</accession>
<sequence length="546" mass="60386">MDYCNYDPSKDFNCCLREHERAEPSVWTREEAEQIRITPDRTAPLITDPFPIISQDLWTWDMWVLREKDGSIAVLPGGWRVLFTLAAPCSVLPNKRNDVAVICYFYSKNGRDWIEGGPVFTTEDAFGSRQWAGSAFVEDGQIYFFYTAAGRRGESQVTYEQRVAFTKGDVVADSNCVRFDNWECHKIILEADGMLYQTFEQSQNTGMAYAFRDPWFFKDPATGCEYLIFQGNTAGDINCGASAPPEASQFTGNIGMALLCSNDYTRWELLPPLLEATCTNQQLERPHIVVCDGWYYLFASTHKHSYAPGLDGPDGLYGYTANSLRGCYVPLNCGGLVIANPPEEPFQAYLWLVLPDFSVLSYINYFELDCIPLSAISNLPSEFQSSHFGGTPAPTLQIEITGNTTQIVDELDYGLVKVSETESPECHGCCCGQNHNGLGSNHQGGCNRCGGSESGRQNCSCSQNHNNSGSNHQGSCNRCGGSRSGNQSCSCSQNHNNSGSNHQGSCNRCGGSRSGNQSCSCSRNNNNYGVNYQNNCKQYGRNSSKY</sequence>
<organism evidence="3 4">
    <name type="scientific">Halobacillus naozhouensis</name>
    <dbReference type="NCBI Taxonomy" id="554880"/>
    <lineage>
        <taxon>Bacteria</taxon>
        <taxon>Bacillati</taxon>
        <taxon>Bacillota</taxon>
        <taxon>Bacilli</taxon>
        <taxon>Bacillales</taxon>
        <taxon>Bacillaceae</taxon>
        <taxon>Halobacillus</taxon>
    </lineage>
</organism>
<dbReference type="InterPro" id="IPR003469">
    <property type="entry name" value="Glyco_hydro_68"/>
</dbReference>
<dbReference type="CDD" id="cd08997">
    <property type="entry name" value="GH68"/>
    <property type="match status" value="1"/>
</dbReference>
<keyword evidence="4" id="KW-1185">Reference proteome</keyword>